<evidence type="ECO:0000256" key="2">
    <source>
        <dbReference type="ARBA" id="ARBA00022692"/>
    </source>
</evidence>
<feature type="transmembrane region" description="Helical" evidence="5">
    <location>
        <begin position="129"/>
        <end position="147"/>
    </location>
</feature>
<feature type="transmembrane region" description="Helical" evidence="5">
    <location>
        <begin position="106"/>
        <end position="123"/>
    </location>
</feature>
<accession>A0A381QG19</accession>
<gene>
    <name evidence="7" type="ORF">METZ01_LOCUS31100</name>
</gene>
<dbReference type="Gene3D" id="1.20.1420.30">
    <property type="entry name" value="NCX, central ion-binding region"/>
    <property type="match status" value="1"/>
</dbReference>
<feature type="transmembrane region" description="Helical" evidence="5">
    <location>
        <begin position="270"/>
        <end position="287"/>
    </location>
</feature>
<dbReference type="GO" id="GO:0005262">
    <property type="term" value="F:calcium channel activity"/>
    <property type="evidence" value="ECO:0007669"/>
    <property type="project" value="TreeGrafter"/>
</dbReference>
<feature type="domain" description="Sodium/calcium exchanger membrane region" evidence="6">
    <location>
        <begin position="5"/>
        <end position="141"/>
    </location>
</feature>
<evidence type="ECO:0000256" key="1">
    <source>
        <dbReference type="ARBA" id="ARBA00004141"/>
    </source>
</evidence>
<dbReference type="InterPro" id="IPR044880">
    <property type="entry name" value="NCX_ion-bd_dom_sf"/>
</dbReference>
<dbReference type="AlphaFoldDB" id="A0A381QG19"/>
<keyword evidence="3 5" id="KW-1133">Transmembrane helix</keyword>
<protein>
    <recommendedName>
        <fullName evidence="6">Sodium/calcium exchanger membrane region domain-containing protein</fullName>
    </recommendedName>
</protein>
<organism evidence="7">
    <name type="scientific">marine metagenome</name>
    <dbReference type="NCBI Taxonomy" id="408172"/>
    <lineage>
        <taxon>unclassified sequences</taxon>
        <taxon>metagenomes</taxon>
        <taxon>ecological metagenomes</taxon>
    </lineage>
</organism>
<feature type="transmembrane region" description="Helical" evidence="5">
    <location>
        <begin position="35"/>
        <end position="56"/>
    </location>
</feature>
<sequence length="325" mass="34181">MIYDVGGLIIAFALVAKGGNMFVDSSVQIASTLRVPRLIIGGTLVSLATTIPELVVSVTASYLGDSGIALGNAVGSAIVDMALVTGTVALIVPVTVDRVVFRRRAWWVRIAALLLVIVSWNQVIGQLPALGLFIFSCLYLFADYRYIRRKQHQESDSIDGASSAKGRFHVKVAAQFIFGAVLVVVGSRLLLTFGVELAADLGVPSAFLGFSVVAVGTSLPELVTGISAARKGVPDLSVGNVLGANLLNIAMIVGLAGTLRPLSLEPFVQWYSYPWLFVFIAALGLTLGRSGTLDRKGGLILIALYVFYLMGLITIGATGVGLGPS</sequence>
<evidence type="ECO:0000256" key="5">
    <source>
        <dbReference type="SAM" id="Phobius"/>
    </source>
</evidence>
<evidence type="ECO:0000313" key="7">
    <source>
        <dbReference type="EMBL" id="SUZ78246.1"/>
    </source>
</evidence>
<feature type="transmembrane region" description="Helical" evidence="5">
    <location>
        <begin position="168"/>
        <end position="191"/>
    </location>
</feature>
<feature type="transmembrane region" description="Helical" evidence="5">
    <location>
        <begin position="68"/>
        <end position="94"/>
    </location>
</feature>
<proteinExistence type="predicted"/>
<dbReference type="GO" id="GO:0006874">
    <property type="term" value="P:intracellular calcium ion homeostasis"/>
    <property type="evidence" value="ECO:0007669"/>
    <property type="project" value="TreeGrafter"/>
</dbReference>
<dbReference type="Pfam" id="PF01699">
    <property type="entry name" value="Na_Ca_ex"/>
    <property type="match status" value="2"/>
</dbReference>
<evidence type="ECO:0000259" key="6">
    <source>
        <dbReference type="Pfam" id="PF01699"/>
    </source>
</evidence>
<comment type="subcellular location">
    <subcellularLocation>
        <location evidence="1">Membrane</location>
        <topology evidence="1">Multi-pass membrane protein</topology>
    </subcellularLocation>
</comment>
<keyword evidence="2 5" id="KW-0812">Transmembrane</keyword>
<feature type="transmembrane region" description="Helical" evidence="5">
    <location>
        <begin position="203"/>
        <end position="224"/>
    </location>
</feature>
<feature type="transmembrane region" description="Helical" evidence="5">
    <location>
        <begin position="299"/>
        <end position="322"/>
    </location>
</feature>
<dbReference type="NCBIfam" id="TIGR00367">
    <property type="entry name" value="calcium/sodium antiporter"/>
    <property type="match status" value="1"/>
</dbReference>
<dbReference type="PANTHER" id="PTHR10846">
    <property type="entry name" value="SODIUM/POTASSIUM/CALCIUM EXCHANGER"/>
    <property type="match status" value="1"/>
</dbReference>
<evidence type="ECO:0000256" key="3">
    <source>
        <dbReference type="ARBA" id="ARBA00022989"/>
    </source>
</evidence>
<feature type="transmembrane region" description="Helical" evidence="5">
    <location>
        <begin position="236"/>
        <end position="258"/>
    </location>
</feature>
<dbReference type="InterPro" id="IPR004837">
    <property type="entry name" value="NaCa_Exmemb"/>
</dbReference>
<name>A0A381QG19_9ZZZZ</name>
<dbReference type="InterPro" id="IPR004481">
    <property type="entry name" value="K/Na/Ca-exchanger"/>
</dbReference>
<dbReference type="GO" id="GO:0008273">
    <property type="term" value="F:calcium, potassium:sodium antiporter activity"/>
    <property type="evidence" value="ECO:0007669"/>
    <property type="project" value="TreeGrafter"/>
</dbReference>
<dbReference type="GO" id="GO:0005886">
    <property type="term" value="C:plasma membrane"/>
    <property type="evidence" value="ECO:0007669"/>
    <property type="project" value="TreeGrafter"/>
</dbReference>
<dbReference type="PANTHER" id="PTHR10846:SF8">
    <property type="entry name" value="INNER MEMBRANE PROTEIN YRBG"/>
    <property type="match status" value="1"/>
</dbReference>
<reference evidence="7" key="1">
    <citation type="submission" date="2018-05" db="EMBL/GenBank/DDBJ databases">
        <authorList>
            <person name="Lanie J.A."/>
            <person name="Ng W.-L."/>
            <person name="Kazmierczak K.M."/>
            <person name="Andrzejewski T.M."/>
            <person name="Davidsen T.M."/>
            <person name="Wayne K.J."/>
            <person name="Tettelin H."/>
            <person name="Glass J.I."/>
            <person name="Rusch D."/>
            <person name="Podicherti R."/>
            <person name="Tsui H.-C.T."/>
            <person name="Winkler M.E."/>
        </authorList>
    </citation>
    <scope>NUCLEOTIDE SEQUENCE</scope>
</reference>
<keyword evidence="4 5" id="KW-0472">Membrane</keyword>
<evidence type="ECO:0000256" key="4">
    <source>
        <dbReference type="ARBA" id="ARBA00023136"/>
    </source>
</evidence>
<dbReference type="EMBL" id="UINC01001346">
    <property type="protein sequence ID" value="SUZ78246.1"/>
    <property type="molecule type" value="Genomic_DNA"/>
</dbReference>
<feature type="domain" description="Sodium/calcium exchanger membrane region" evidence="6">
    <location>
        <begin position="173"/>
        <end position="312"/>
    </location>
</feature>